<evidence type="ECO:0000313" key="4">
    <source>
        <dbReference type="EMBL" id="TFY64130.1"/>
    </source>
</evidence>
<dbReference type="Gene3D" id="3.40.50.300">
    <property type="entry name" value="P-loop containing nucleotide triphosphate hydrolases"/>
    <property type="match status" value="1"/>
</dbReference>
<dbReference type="GO" id="GO:0016887">
    <property type="term" value="F:ATP hydrolysis activity"/>
    <property type="evidence" value="ECO:0007669"/>
    <property type="project" value="InterPro"/>
</dbReference>
<dbReference type="PANTHER" id="PTHR46411:SF3">
    <property type="entry name" value="AAA+ ATPASE DOMAIN-CONTAINING PROTEIN"/>
    <property type="match status" value="1"/>
</dbReference>
<reference evidence="4 5" key="1">
    <citation type="submission" date="2019-01" db="EMBL/GenBank/DDBJ databases">
        <title>Genome sequencing of the rare red list fungi Fomitopsis rosea.</title>
        <authorList>
            <person name="Buettner E."/>
            <person name="Kellner H."/>
        </authorList>
    </citation>
    <scope>NUCLEOTIDE SEQUENCE [LARGE SCALE GENOMIC DNA]</scope>
    <source>
        <strain evidence="4 5">DSM 105464</strain>
    </source>
</reference>
<dbReference type="GO" id="GO:0005524">
    <property type="term" value="F:ATP binding"/>
    <property type="evidence" value="ECO:0007669"/>
    <property type="project" value="InterPro"/>
</dbReference>
<dbReference type="InterPro" id="IPR054289">
    <property type="entry name" value="DUF7025"/>
</dbReference>
<accession>A0A4Y9YQP6</accession>
<proteinExistence type="predicted"/>
<protein>
    <recommendedName>
        <fullName evidence="3">AAA+ ATPase domain-containing protein</fullName>
    </recommendedName>
</protein>
<dbReference type="EMBL" id="SEKV01000108">
    <property type="protein sequence ID" value="TFY64130.1"/>
    <property type="molecule type" value="Genomic_DNA"/>
</dbReference>
<dbReference type="SMART" id="SM00382">
    <property type="entry name" value="AAA"/>
    <property type="match status" value="1"/>
</dbReference>
<dbReference type="PANTHER" id="PTHR46411">
    <property type="entry name" value="FAMILY ATPASE, PUTATIVE-RELATED"/>
    <property type="match status" value="1"/>
</dbReference>
<dbReference type="STRING" id="34475.A0A4Y9YQP6"/>
<feature type="domain" description="AAA+ ATPase" evidence="3">
    <location>
        <begin position="422"/>
        <end position="546"/>
    </location>
</feature>
<evidence type="ECO:0000313" key="5">
    <source>
        <dbReference type="Proteomes" id="UP000298390"/>
    </source>
</evidence>
<dbReference type="InterPro" id="IPR003593">
    <property type="entry name" value="AAA+_ATPase"/>
</dbReference>
<name>A0A4Y9YQP6_9APHY</name>
<dbReference type="InterPro" id="IPR027417">
    <property type="entry name" value="P-loop_NTPase"/>
</dbReference>
<dbReference type="Pfam" id="PF22942">
    <property type="entry name" value="DUF7025"/>
    <property type="match status" value="1"/>
</dbReference>
<feature type="transmembrane region" description="Helical" evidence="2">
    <location>
        <begin position="649"/>
        <end position="670"/>
    </location>
</feature>
<dbReference type="SUPFAM" id="SSF52540">
    <property type="entry name" value="P-loop containing nucleoside triphosphate hydrolases"/>
    <property type="match status" value="1"/>
</dbReference>
<gene>
    <name evidence="4" type="ORF">EVJ58_g2831</name>
</gene>
<feature type="region of interest" description="Disordered" evidence="1">
    <location>
        <begin position="289"/>
        <end position="310"/>
    </location>
</feature>
<sequence length="680" mass="77032">MNETSPNGMDDTNPEVGHGNPRPQGERKPRAQIARYDMFFNQRTFKSDLRKTHKPVAKKMKAIIVVKRLIDSRGQLSDTVIEINQEALRRVLLHINEGVMGLELTARKPTVKSQVFFFSYKQLEALRYDLQVVDSPDACETLEGVEAALRFIEEDLRETIYNFDTLEKQQQITYEYLWALFRPNTHVYAYHRETGQYQVALAKALHYRETKQGHFVDIECDIIVHDDLAFGLSELTLRIPRFLGTRSILGLPVYPFAYHPTQDAYFQFAVRRGRRYADLRLHFCQHEGTASVHPDNSDESDEDKGPPTNTLQVNERVMVDVESFFEFQPRSNFIQRVHHALDPRTLTESDFLICTPVLLGFCFTTKAWGAFAIDRFTDVRWSEEPFNGLVLGAKQKTLIHSLVREHSSKPTEFDDVVAGKGRGLVGLLCGNPGCGKTLTAEAVAETTRKPLYTVSAGELGTSPGYTDGRLRRILRLGERWNAVVLLDEADVFLQERDKADVSRNALVSIFLRQVEYHPGILILTTNLLDNIDPAFESRIHFCVRYPDLDFASRKAVWRTFLSKAGISEGDISERDFIRLAQVPLNGRQIKNVVGTAKSIASAERQPQGLSKPEGVGQMSETPKLALRHVRIVLDVMQDWRVAKSDRAPVTIGIVLVAAGIICAFIGIQALRARQIIDFFV</sequence>
<feature type="region of interest" description="Disordered" evidence="1">
    <location>
        <begin position="1"/>
        <end position="30"/>
    </location>
</feature>
<keyword evidence="2" id="KW-0812">Transmembrane</keyword>
<dbReference type="InterPro" id="IPR003959">
    <property type="entry name" value="ATPase_AAA_core"/>
</dbReference>
<evidence type="ECO:0000256" key="1">
    <source>
        <dbReference type="SAM" id="MobiDB-lite"/>
    </source>
</evidence>
<comment type="caution">
    <text evidence="4">The sequence shown here is derived from an EMBL/GenBank/DDBJ whole genome shotgun (WGS) entry which is preliminary data.</text>
</comment>
<dbReference type="Pfam" id="PF00004">
    <property type="entry name" value="AAA"/>
    <property type="match status" value="1"/>
</dbReference>
<keyword evidence="2" id="KW-0472">Membrane</keyword>
<dbReference type="Proteomes" id="UP000298390">
    <property type="component" value="Unassembled WGS sequence"/>
</dbReference>
<dbReference type="CDD" id="cd19481">
    <property type="entry name" value="RecA-like_protease"/>
    <property type="match status" value="1"/>
</dbReference>
<dbReference type="AlphaFoldDB" id="A0A4Y9YQP6"/>
<evidence type="ECO:0000256" key="2">
    <source>
        <dbReference type="SAM" id="Phobius"/>
    </source>
</evidence>
<keyword evidence="2" id="KW-1133">Transmembrane helix</keyword>
<evidence type="ECO:0000259" key="3">
    <source>
        <dbReference type="SMART" id="SM00382"/>
    </source>
</evidence>
<organism evidence="4 5">
    <name type="scientific">Rhodofomes roseus</name>
    <dbReference type="NCBI Taxonomy" id="34475"/>
    <lineage>
        <taxon>Eukaryota</taxon>
        <taxon>Fungi</taxon>
        <taxon>Dikarya</taxon>
        <taxon>Basidiomycota</taxon>
        <taxon>Agaricomycotina</taxon>
        <taxon>Agaricomycetes</taxon>
        <taxon>Polyporales</taxon>
        <taxon>Rhodofomes</taxon>
    </lineage>
</organism>